<dbReference type="InterPro" id="IPR001633">
    <property type="entry name" value="EAL_dom"/>
</dbReference>
<name>A0ABP7MZI2_9GAMM</name>
<dbReference type="PROSITE" id="PS50112">
    <property type="entry name" value="PAS"/>
    <property type="match status" value="1"/>
</dbReference>
<evidence type="ECO:0000259" key="3">
    <source>
        <dbReference type="PROSITE" id="PS50887"/>
    </source>
</evidence>
<dbReference type="CDD" id="cd01949">
    <property type="entry name" value="GGDEF"/>
    <property type="match status" value="1"/>
</dbReference>
<dbReference type="InterPro" id="IPR000014">
    <property type="entry name" value="PAS"/>
</dbReference>
<dbReference type="InterPro" id="IPR052155">
    <property type="entry name" value="Biofilm_reg_signaling"/>
</dbReference>
<proteinExistence type="predicted"/>
<dbReference type="SMART" id="SM00091">
    <property type="entry name" value="PAS"/>
    <property type="match status" value="1"/>
</dbReference>
<dbReference type="PROSITE" id="PS50887">
    <property type="entry name" value="GGDEF"/>
    <property type="match status" value="1"/>
</dbReference>
<evidence type="ECO:0000259" key="2">
    <source>
        <dbReference type="PROSITE" id="PS50883"/>
    </source>
</evidence>
<dbReference type="SUPFAM" id="SSF55785">
    <property type="entry name" value="PYP-like sensor domain (PAS domain)"/>
    <property type="match status" value="1"/>
</dbReference>
<dbReference type="Pfam" id="PF00990">
    <property type="entry name" value="GGDEF"/>
    <property type="match status" value="1"/>
</dbReference>
<sequence>MDSILLTEDQHLKIQINHWANINDINIEHQVPSVACAHPIESSHIDLLIIDTRDQFLKDTPSSMPALEKIRDQLLTTNKHLYILYILDEVDPEYWQHANEYDYRLIWPAPEGKLEAKLNTILTNCRVMHELKSQVLLMETLFDRSRDGIAIADKSGNLLITNHQLNHLFGYKNHELDGKNVSELLPRPYNEHVKEYLSQFNTNLDDHSEGHKFFEEGEGVDCHGKIIAVELSITELPGLKEVRYLSVIRDIRQKTLSQRAAAKQSQYDPLTQLPNWELLQNRLDKKITQWDISRSYDSPSLMLIDINRFKIINESLGRNEGDQLLVELSRRIRFNLEEQDMLYRIASDEFAVVLRPGITDNQVLILVGQIIDDLTTPFLIGALELYITVSFGIAKADRTTDSGASLIRAADNALQVAKSPGNEAWAFFESSNTKPDKLRLELESSLFTAIENGEFELHYQPQLALSSKTIQGAEALLRWSDPRHGAISPMEFIPILEDTGLIDKVGSWVIQTACAYWKFWQDEGLIADTHRISVNVSPYQFRNTGLLVAVKSALEETGLDPRNLTLEITESTLMTDDEDNLAMLHTLKSLGITIALDDFGTGFSSLSYLTKFPIDYLKIDRSFLTNIMANPKDANLVTAIINMAHSLEMPVIAEGVDCKEQLTFLTQKGCDSYQGFYFSRPVNGNDFIRLINQTKHMQAC</sequence>
<dbReference type="Gene3D" id="3.20.20.450">
    <property type="entry name" value="EAL domain"/>
    <property type="match status" value="1"/>
</dbReference>
<reference evidence="5" key="1">
    <citation type="journal article" date="2019" name="Int. J. Syst. Evol. Microbiol.">
        <title>The Global Catalogue of Microorganisms (GCM) 10K type strain sequencing project: providing services to taxonomists for standard genome sequencing and annotation.</title>
        <authorList>
            <consortium name="The Broad Institute Genomics Platform"/>
            <consortium name="The Broad Institute Genome Sequencing Center for Infectious Disease"/>
            <person name="Wu L."/>
            <person name="Ma J."/>
        </authorList>
    </citation>
    <scope>NUCLEOTIDE SEQUENCE [LARGE SCALE GENOMIC DNA]</scope>
    <source>
        <strain evidence="5">JCM 17551</strain>
    </source>
</reference>
<evidence type="ECO:0008006" key="6">
    <source>
        <dbReference type="Google" id="ProtNLM"/>
    </source>
</evidence>
<dbReference type="Pfam" id="PF00563">
    <property type="entry name" value="EAL"/>
    <property type="match status" value="1"/>
</dbReference>
<dbReference type="InterPro" id="IPR029787">
    <property type="entry name" value="Nucleotide_cyclase"/>
</dbReference>
<dbReference type="PANTHER" id="PTHR44757">
    <property type="entry name" value="DIGUANYLATE CYCLASE DGCP"/>
    <property type="match status" value="1"/>
</dbReference>
<gene>
    <name evidence="4" type="ORF">GCM10022277_31220</name>
</gene>
<accession>A0ABP7MZI2</accession>
<dbReference type="CDD" id="cd01948">
    <property type="entry name" value="EAL"/>
    <property type="match status" value="1"/>
</dbReference>
<dbReference type="InterPro" id="IPR043128">
    <property type="entry name" value="Rev_trsase/Diguanyl_cyclase"/>
</dbReference>
<dbReference type="RefSeq" id="WP_344799493.1">
    <property type="nucleotide sequence ID" value="NZ_BAABBN010000007.1"/>
</dbReference>
<dbReference type="NCBIfam" id="TIGR00254">
    <property type="entry name" value="GGDEF"/>
    <property type="match status" value="1"/>
</dbReference>
<dbReference type="SUPFAM" id="SSF55073">
    <property type="entry name" value="Nucleotide cyclase"/>
    <property type="match status" value="1"/>
</dbReference>
<evidence type="ECO:0000313" key="5">
    <source>
        <dbReference type="Proteomes" id="UP001501565"/>
    </source>
</evidence>
<comment type="caution">
    <text evidence="4">The sequence shown here is derived from an EMBL/GenBank/DDBJ whole genome shotgun (WGS) entry which is preliminary data.</text>
</comment>
<dbReference type="InterPro" id="IPR035919">
    <property type="entry name" value="EAL_sf"/>
</dbReference>
<dbReference type="Gene3D" id="3.30.450.20">
    <property type="entry name" value="PAS domain"/>
    <property type="match status" value="1"/>
</dbReference>
<dbReference type="InterPro" id="IPR035965">
    <property type="entry name" value="PAS-like_dom_sf"/>
</dbReference>
<feature type="domain" description="EAL" evidence="2">
    <location>
        <begin position="439"/>
        <end position="695"/>
    </location>
</feature>
<evidence type="ECO:0000313" key="4">
    <source>
        <dbReference type="EMBL" id="GAA3932098.1"/>
    </source>
</evidence>
<feature type="domain" description="PAS" evidence="1">
    <location>
        <begin position="134"/>
        <end position="207"/>
    </location>
</feature>
<keyword evidence="5" id="KW-1185">Reference proteome</keyword>
<protein>
    <recommendedName>
        <fullName evidence="6">EAL domain-containing protein</fullName>
    </recommendedName>
</protein>
<dbReference type="Pfam" id="PF13426">
    <property type="entry name" value="PAS_9"/>
    <property type="match status" value="1"/>
</dbReference>
<dbReference type="SMART" id="SM00267">
    <property type="entry name" value="GGDEF"/>
    <property type="match status" value="1"/>
</dbReference>
<dbReference type="CDD" id="cd00130">
    <property type="entry name" value="PAS"/>
    <property type="match status" value="1"/>
</dbReference>
<dbReference type="NCBIfam" id="TIGR00229">
    <property type="entry name" value="sensory_box"/>
    <property type="match status" value="1"/>
</dbReference>
<dbReference type="PANTHER" id="PTHR44757:SF2">
    <property type="entry name" value="BIOFILM ARCHITECTURE MAINTENANCE PROTEIN MBAA"/>
    <property type="match status" value="1"/>
</dbReference>
<dbReference type="PROSITE" id="PS50883">
    <property type="entry name" value="EAL"/>
    <property type="match status" value="1"/>
</dbReference>
<dbReference type="InterPro" id="IPR000160">
    <property type="entry name" value="GGDEF_dom"/>
</dbReference>
<dbReference type="Proteomes" id="UP001501565">
    <property type="component" value="Unassembled WGS sequence"/>
</dbReference>
<evidence type="ECO:0000259" key="1">
    <source>
        <dbReference type="PROSITE" id="PS50112"/>
    </source>
</evidence>
<dbReference type="Gene3D" id="3.30.70.270">
    <property type="match status" value="1"/>
</dbReference>
<organism evidence="4 5">
    <name type="scientific">Litoribacillus peritrichatus</name>
    <dbReference type="NCBI Taxonomy" id="718191"/>
    <lineage>
        <taxon>Bacteria</taxon>
        <taxon>Pseudomonadati</taxon>
        <taxon>Pseudomonadota</taxon>
        <taxon>Gammaproteobacteria</taxon>
        <taxon>Oceanospirillales</taxon>
        <taxon>Oceanospirillaceae</taxon>
        <taxon>Litoribacillus</taxon>
    </lineage>
</organism>
<feature type="domain" description="GGDEF" evidence="3">
    <location>
        <begin position="297"/>
        <end position="430"/>
    </location>
</feature>
<dbReference type="EMBL" id="BAABBN010000007">
    <property type="protein sequence ID" value="GAA3932098.1"/>
    <property type="molecule type" value="Genomic_DNA"/>
</dbReference>
<dbReference type="SUPFAM" id="SSF141868">
    <property type="entry name" value="EAL domain-like"/>
    <property type="match status" value="1"/>
</dbReference>
<dbReference type="SMART" id="SM00052">
    <property type="entry name" value="EAL"/>
    <property type="match status" value="1"/>
</dbReference>